<dbReference type="PANTHER" id="PTHR23422:SF11">
    <property type="entry name" value="DIPEPTIDYL PEPTIDASE 3"/>
    <property type="match status" value="1"/>
</dbReference>
<reference evidence="20" key="1">
    <citation type="submission" date="2023-03" db="EMBL/GenBank/DDBJ databases">
        <authorList>
            <person name="Steffen K."/>
            <person name="Cardenas P."/>
        </authorList>
    </citation>
    <scope>NUCLEOTIDE SEQUENCE</scope>
</reference>
<keyword evidence="8" id="KW-0645">Protease</keyword>
<evidence type="ECO:0000256" key="4">
    <source>
        <dbReference type="ARBA" id="ARBA00012063"/>
    </source>
</evidence>
<dbReference type="GO" id="GO:0008235">
    <property type="term" value="F:metalloexopeptidase activity"/>
    <property type="evidence" value="ECO:0007669"/>
    <property type="project" value="InterPro"/>
</dbReference>
<proteinExistence type="inferred from homology"/>
<accession>A0AA35R4C3</accession>
<evidence type="ECO:0000256" key="6">
    <source>
        <dbReference type="ARBA" id="ARBA00022438"/>
    </source>
</evidence>
<dbReference type="FunFam" id="3.30.540.30:FF:000002">
    <property type="entry name" value="Dipeptidyl peptidase 3"/>
    <property type="match status" value="1"/>
</dbReference>
<dbReference type="Gene3D" id="3.30.540.30">
    <property type="match status" value="3"/>
</dbReference>
<evidence type="ECO:0000256" key="12">
    <source>
        <dbReference type="ARBA" id="ARBA00022990"/>
    </source>
</evidence>
<dbReference type="PANTHER" id="PTHR23422">
    <property type="entry name" value="DIPEPTIDYL PEPTIDASE III-RELATED"/>
    <property type="match status" value="1"/>
</dbReference>
<comment type="cofactor">
    <cofactor evidence="19">
        <name>Zn(2+)</name>
        <dbReference type="ChEBI" id="CHEBI:29105"/>
    </cofactor>
    <text evidence="19">Binds 1 zinc ion per subunit.</text>
</comment>
<evidence type="ECO:0000256" key="11">
    <source>
        <dbReference type="ARBA" id="ARBA00022833"/>
    </source>
</evidence>
<dbReference type="GO" id="GO:0008239">
    <property type="term" value="F:dipeptidyl-peptidase activity"/>
    <property type="evidence" value="ECO:0007669"/>
    <property type="project" value="UniProtKB-EC"/>
</dbReference>
<organism evidence="20 21">
    <name type="scientific">Geodia barretti</name>
    <name type="common">Barrett's horny sponge</name>
    <dbReference type="NCBI Taxonomy" id="519541"/>
    <lineage>
        <taxon>Eukaryota</taxon>
        <taxon>Metazoa</taxon>
        <taxon>Porifera</taxon>
        <taxon>Demospongiae</taxon>
        <taxon>Heteroscleromorpha</taxon>
        <taxon>Tetractinellida</taxon>
        <taxon>Astrophorina</taxon>
        <taxon>Geodiidae</taxon>
        <taxon>Geodia</taxon>
    </lineage>
</organism>
<name>A0AA35R4C3_GEOBA</name>
<evidence type="ECO:0000256" key="3">
    <source>
        <dbReference type="ARBA" id="ARBA00010200"/>
    </source>
</evidence>
<evidence type="ECO:0000256" key="5">
    <source>
        <dbReference type="ARBA" id="ARBA00014713"/>
    </source>
</evidence>
<comment type="subcellular location">
    <subcellularLocation>
        <location evidence="2">Cytoplasm</location>
    </subcellularLocation>
</comment>
<dbReference type="FunFam" id="3.30.540.30:FF:000001">
    <property type="entry name" value="Dipeptidyl peptidase 3"/>
    <property type="match status" value="1"/>
</dbReference>
<feature type="active site" evidence="18">
    <location>
        <position position="507"/>
    </location>
</feature>
<evidence type="ECO:0000256" key="9">
    <source>
        <dbReference type="ARBA" id="ARBA00022723"/>
    </source>
</evidence>
<keyword evidence="12" id="KW-0007">Acetylation</keyword>
<evidence type="ECO:0000256" key="13">
    <source>
        <dbReference type="ARBA" id="ARBA00023049"/>
    </source>
</evidence>
<keyword evidence="21" id="KW-1185">Reference proteome</keyword>
<keyword evidence="7" id="KW-0963">Cytoplasm</keyword>
<dbReference type="EMBL" id="CASHTH010000454">
    <property type="protein sequence ID" value="CAI8001817.1"/>
    <property type="molecule type" value="Genomic_DNA"/>
</dbReference>
<evidence type="ECO:0000256" key="18">
    <source>
        <dbReference type="PIRSR" id="PIRSR007828-1"/>
    </source>
</evidence>
<evidence type="ECO:0000256" key="7">
    <source>
        <dbReference type="ARBA" id="ARBA00022490"/>
    </source>
</evidence>
<dbReference type="PIRSF" id="PIRSF007828">
    <property type="entry name" value="Dipeptidyl-peptidase_III"/>
    <property type="match status" value="1"/>
</dbReference>
<keyword evidence="11 19" id="KW-0862">Zinc</keyword>
<comment type="caution">
    <text evidence="20">The sequence shown here is derived from an EMBL/GenBank/DDBJ whole genome shotgun (WGS) entry which is preliminary data.</text>
</comment>
<feature type="binding site" evidence="19">
    <location>
        <position position="511"/>
    </location>
    <ligand>
        <name>Zn(2+)</name>
        <dbReference type="ChEBI" id="CHEBI:29105"/>
        <note>catalytic</note>
    </ligand>
</feature>
<feature type="binding site" evidence="19">
    <location>
        <position position="564"/>
    </location>
    <ligand>
        <name>Zn(2+)</name>
        <dbReference type="ChEBI" id="CHEBI:29105"/>
        <note>catalytic</note>
    </ligand>
</feature>
<dbReference type="InterPro" id="IPR039461">
    <property type="entry name" value="Peptidase_M49"/>
</dbReference>
<dbReference type="GO" id="GO:0008270">
    <property type="term" value="F:zinc ion binding"/>
    <property type="evidence" value="ECO:0007669"/>
    <property type="project" value="UniProtKB-ARBA"/>
</dbReference>
<evidence type="ECO:0000313" key="20">
    <source>
        <dbReference type="EMBL" id="CAI8001817.1"/>
    </source>
</evidence>
<sequence>SAQSSAGYFLRRSKNVLFIHLAEGTTGNSAPCHAGISNYCPPRSDVLREFIMTSSQPDLSTHVIPLGTPLSALQAQEAFAGLSAREKRYCHYLARAAWEGAPICLLQTSPESVPVFLLLREVFSRQTPASLRAAVQESVTEDEFRSLLLYTAGVFTNMGNYKGFGDTKIIPGIPKDKMEVVLQASVLFREDSDLLSRLWGACSSPMYSLLPRERQLGLGDEGITTYYSGNCMRADAELVQSFLKEKGLEAYNTRVFKTVVEGGKAAKYELRFASAATESESLGPEDDVAPLLGDHTHNSTHIVVTRGDYAPLMEKIARNLEQAKLYVANEEEAAMLESYIRSFRSGSLAQHKQGSRHWIRNKGPIVETYMGFIESYRDPFGVRGEFEGFVAVVNKAMSSKFQQLVQSAENLLTQLPWPREFEKDQFLRPDFTSLDIVAFAGSGVPAGINIPNYDEIRQNEGFKNVSLGNVLQAAYQDKRVSFLSPEDQELFVTLRGPAFEVQVGLHELLGHGSGKLFRIDETGTFNFDSTSVKNPVTGEKITSWYRPGETYDTRFSSLASTYEECRAECVGLYLCLNRDVLKVFGHLGPGAEDILYVNWLNMVRAGVLGLEFYTPHTKKWGQAHMQARHVILRLLLERGGGLVGVKKVTGSDGRPDILVTLDRSLIDTRGKAVIQEFLLKLQVYRSTGDFDAASSLYERYSAVSEDGGWLELREVVLARKLPRRMLIQPLTRVQGNGGVSLKQYEVSVEGLVQQYVECYDHYDSQLENLWLQSQHFW</sequence>
<keyword evidence="6" id="KW-0031">Aminopeptidase</keyword>
<dbReference type="GO" id="GO:0004177">
    <property type="term" value="F:aminopeptidase activity"/>
    <property type="evidence" value="ECO:0007669"/>
    <property type="project" value="UniProtKB-KW"/>
</dbReference>
<dbReference type="EC" id="3.4.14.4" evidence="4"/>
<dbReference type="FunFam" id="3.30.540.30:FF:000003">
    <property type="entry name" value="Dipeptidyl peptidase 3"/>
    <property type="match status" value="1"/>
</dbReference>
<dbReference type="AlphaFoldDB" id="A0AA35R4C3"/>
<comment type="similarity">
    <text evidence="3">Belongs to the peptidase M49 family.</text>
</comment>
<evidence type="ECO:0000256" key="8">
    <source>
        <dbReference type="ARBA" id="ARBA00022670"/>
    </source>
</evidence>
<keyword evidence="13" id="KW-0482">Metalloprotease</keyword>
<evidence type="ECO:0000313" key="21">
    <source>
        <dbReference type="Proteomes" id="UP001174909"/>
    </source>
</evidence>
<feature type="non-terminal residue" evidence="20">
    <location>
        <position position="777"/>
    </location>
</feature>
<feature type="binding site" evidence="19">
    <location>
        <position position="506"/>
    </location>
    <ligand>
        <name>Zn(2+)</name>
        <dbReference type="ChEBI" id="CHEBI:29105"/>
        <note>catalytic</note>
    </ligand>
</feature>
<dbReference type="Pfam" id="PF03571">
    <property type="entry name" value="Peptidase_M49"/>
    <property type="match status" value="1"/>
</dbReference>
<dbReference type="Proteomes" id="UP001174909">
    <property type="component" value="Unassembled WGS sequence"/>
</dbReference>
<evidence type="ECO:0000256" key="1">
    <source>
        <dbReference type="ARBA" id="ARBA00001336"/>
    </source>
</evidence>
<dbReference type="GO" id="GO:0005737">
    <property type="term" value="C:cytoplasm"/>
    <property type="evidence" value="ECO:0007669"/>
    <property type="project" value="UniProtKB-SubCell"/>
</dbReference>
<evidence type="ECO:0000256" key="15">
    <source>
        <dbReference type="ARBA" id="ARBA00032119"/>
    </source>
</evidence>
<evidence type="ECO:0000256" key="10">
    <source>
        <dbReference type="ARBA" id="ARBA00022801"/>
    </source>
</evidence>
<keyword evidence="9 19" id="KW-0479">Metal-binding</keyword>
<dbReference type="GO" id="GO:0006508">
    <property type="term" value="P:proteolysis"/>
    <property type="evidence" value="ECO:0007669"/>
    <property type="project" value="UniProtKB-KW"/>
</dbReference>
<protein>
    <recommendedName>
        <fullName evidence="5">Dipeptidyl peptidase 3</fullName>
        <ecNumber evidence="4">3.4.14.4</ecNumber>
    </recommendedName>
    <alternativeName>
        <fullName evidence="14">Dipeptidyl aminopeptidase III</fullName>
    </alternativeName>
    <alternativeName>
        <fullName evidence="16">Dipeptidyl arylamidase III</fullName>
    </alternativeName>
    <alternativeName>
        <fullName evidence="15">Dipeptidyl peptidase III</fullName>
    </alternativeName>
    <alternativeName>
        <fullName evidence="17">Enkephalinase B</fullName>
    </alternativeName>
</protein>
<evidence type="ECO:0000256" key="17">
    <source>
        <dbReference type="ARBA" id="ARBA00080117"/>
    </source>
</evidence>
<evidence type="ECO:0000256" key="14">
    <source>
        <dbReference type="ARBA" id="ARBA00031288"/>
    </source>
</evidence>
<comment type="catalytic activity">
    <reaction evidence="1">
        <text>Release of an N-terminal dipeptide from a peptide comprising four or more residues, with broad specificity. Also acts on dipeptidyl 2-naphthylamides.</text>
        <dbReference type="EC" id="3.4.14.4"/>
    </reaction>
</comment>
<dbReference type="InterPro" id="IPR005317">
    <property type="entry name" value="Dipeptidyl-peptase3"/>
</dbReference>
<evidence type="ECO:0000256" key="19">
    <source>
        <dbReference type="PIRSR" id="PIRSR007828-2"/>
    </source>
</evidence>
<keyword evidence="10" id="KW-0378">Hydrolase</keyword>
<evidence type="ECO:0000256" key="16">
    <source>
        <dbReference type="ARBA" id="ARBA00078364"/>
    </source>
</evidence>
<evidence type="ECO:0000256" key="2">
    <source>
        <dbReference type="ARBA" id="ARBA00004496"/>
    </source>
</evidence>
<gene>
    <name evidence="20" type="ORF">GBAR_LOCUS3269</name>
</gene>